<dbReference type="EMBL" id="JAHZIJ010000004">
    <property type="protein sequence ID" value="MBW7474747.1"/>
    <property type="molecule type" value="Genomic_DNA"/>
</dbReference>
<dbReference type="Pfam" id="PF09960">
    <property type="entry name" value="DUF2194"/>
    <property type="match status" value="2"/>
</dbReference>
<gene>
    <name evidence="1" type="ORF">K0T92_08310</name>
</gene>
<evidence type="ECO:0000313" key="2">
    <source>
        <dbReference type="Proteomes" id="UP000812277"/>
    </source>
</evidence>
<dbReference type="Gene3D" id="3.20.20.370">
    <property type="entry name" value="Glycoside hydrolase/deacetylase"/>
    <property type="match status" value="1"/>
</dbReference>
<comment type="caution">
    <text evidence="1">The sequence shown here is derived from an EMBL/GenBank/DDBJ whole genome shotgun (WGS) entry which is preliminary data.</text>
</comment>
<proteinExistence type="predicted"/>
<dbReference type="InterPro" id="IPR011330">
    <property type="entry name" value="Glyco_hydro/deAcase_b/a-brl"/>
</dbReference>
<dbReference type="CDD" id="cd10924">
    <property type="entry name" value="CE4_COG4878"/>
    <property type="match status" value="1"/>
</dbReference>
<accession>A0ABS7D5B9</accession>
<protein>
    <submittedName>
        <fullName evidence="1">DUF2194 domain-containing protein</fullName>
    </submittedName>
</protein>
<organism evidence="1 2">
    <name type="scientific">Paenibacillus oenotherae</name>
    <dbReference type="NCBI Taxonomy" id="1435645"/>
    <lineage>
        <taxon>Bacteria</taxon>
        <taxon>Bacillati</taxon>
        <taxon>Bacillota</taxon>
        <taxon>Bacilli</taxon>
        <taxon>Bacillales</taxon>
        <taxon>Paenibacillaceae</taxon>
        <taxon>Paenibacillus</taxon>
    </lineage>
</organism>
<reference evidence="1 2" key="1">
    <citation type="submission" date="2021-07" db="EMBL/GenBank/DDBJ databases">
        <title>Paenibacillus radiodurans sp. nov., isolated from the southeastern edge of Tengger Desert.</title>
        <authorList>
            <person name="Zhang G."/>
        </authorList>
    </citation>
    <scope>NUCLEOTIDE SEQUENCE [LARGE SCALE GENOMIC DNA]</scope>
    <source>
        <strain evidence="1 2">DT7-4</strain>
    </source>
</reference>
<evidence type="ECO:0000313" key="1">
    <source>
        <dbReference type="EMBL" id="MBW7474747.1"/>
    </source>
</evidence>
<dbReference type="InterPro" id="IPR018695">
    <property type="entry name" value="DUF2194"/>
</dbReference>
<dbReference type="RefSeq" id="WP_219871989.1">
    <property type="nucleotide sequence ID" value="NZ_JAHZIJ010000004.1"/>
</dbReference>
<sequence>MKEQFKLSRQIYLILGFVLVLALVIQTSRMDSLLKIGGKLNGWQSISAANAVNPLSEQDVASLNEEKILLLYDAAEKYSVRIKGHTEQLLSYMKKKRDLVDVKDYQGAGEGYDSIIITFSNLEKLSDNEWLEKFVEEGGRILFAATPVVGSTFYRIYRKLGIDEVGDYAISKGLVTKTNILVNYKNEEFSEKIIENTSLQIHISAATRLHAESKERIPLLWDIPYGKGLFVVFNGTMLQEKTSRGFLTGAISLLKEDNLYPVINSKLVYIDDFPAPFPIGYQEDIFQIYKRSMIRFFKEVWWPDMVRLETKYDLKYTGVVIQSYDNNTKAPFDAVSDNTNLITYGREVLKRGGEIGIHGYNHQSLTFDPRAHEAFGYSKWDSVSSMEESIRTVVSLVDSTLPMNELHNYVPPSNVLSKEGREALKAAWPGLKSISSIYSEDANNLGYVQEFEVAPDGIVELPRITSGFLEDEFNEWAMANAATSIGVFSHFIHPDDILDRERSFPYTWEQLYGMLKKFMDIVHNKYGWLRSTTATEAGIELERYSMSQPHFDYKPDRIEGYVNQYAGGKLYYYLRSDKKITREDNCTVTRIDDETYLVEVEDEHFTIGLEG</sequence>
<keyword evidence="2" id="KW-1185">Reference proteome</keyword>
<dbReference type="SUPFAM" id="SSF88713">
    <property type="entry name" value="Glycoside hydrolase/deacetylase"/>
    <property type="match status" value="1"/>
</dbReference>
<dbReference type="Proteomes" id="UP000812277">
    <property type="component" value="Unassembled WGS sequence"/>
</dbReference>
<name>A0ABS7D5B9_9BACL</name>